<evidence type="ECO:0000313" key="9">
    <source>
        <dbReference type="EMBL" id="UWP80020.1"/>
    </source>
</evidence>
<dbReference type="InterPro" id="IPR000515">
    <property type="entry name" value="MetI-like"/>
</dbReference>
<keyword evidence="6 7" id="KW-0472">Membrane</keyword>
<evidence type="ECO:0000256" key="5">
    <source>
        <dbReference type="ARBA" id="ARBA00022989"/>
    </source>
</evidence>
<reference evidence="9" key="2">
    <citation type="submission" date="2022-09" db="EMBL/GenBank/DDBJ databases">
        <title>Biosynthetic gene clusters of Dactylosporangioum fulvum.</title>
        <authorList>
            <person name="Caradec T."/>
        </authorList>
    </citation>
    <scope>NUCLEOTIDE SEQUENCE</scope>
    <source>
        <strain evidence="9">NRRL B-16292</strain>
    </source>
</reference>
<dbReference type="RefSeq" id="WP_259857778.1">
    <property type="nucleotide sequence ID" value="NZ_BAAAST010000064.1"/>
</dbReference>
<organism evidence="9 10">
    <name type="scientific">Dactylosporangium fulvum</name>
    <dbReference type="NCBI Taxonomy" id="53359"/>
    <lineage>
        <taxon>Bacteria</taxon>
        <taxon>Bacillati</taxon>
        <taxon>Actinomycetota</taxon>
        <taxon>Actinomycetes</taxon>
        <taxon>Micromonosporales</taxon>
        <taxon>Micromonosporaceae</taxon>
        <taxon>Dactylosporangium</taxon>
    </lineage>
</organism>
<comment type="subcellular location">
    <subcellularLocation>
        <location evidence="1 7">Cell membrane</location>
        <topology evidence="1 7">Multi-pass membrane protein</topology>
    </subcellularLocation>
</comment>
<evidence type="ECO:0000313" key="10">
    <source>
        <dbReference type="Proteomes" id="UP001059617"/>
    </source>
</evidence>
<feature type="transmembrane region" description="Helical" evidence="7">
    <location>
        <begin position="193"/>
        <end position="219"/>
    </location>
</feature>
<name>A0ABY5VR60_9ACTN</name>
<proteinExistence type="inferred from homology"/>
<dbReference type="SUPFAM" id="SSF161098">
    <property type="entry name" value="MetI-like"/>
    <property type="match status" value="1"/>
</dbReference>
<sequence>MVARLRAARPADLLGIVLLLALLVAAAAPGLVARHDPYEIEPSAAFQAPSAVHWFGTDESGRDTFSRVLHGTQSSVLIGILAMAIGLGLAVVLGALAGLGGRLADYAVGRLLEVLFSVPVLLVALLTIAVLGAGVVPSAAAVGVAVAPGYARIVRSQMISARASGYVEAAVVMGRSRATVLRRHILPNVVARLFALATLGVGQAVVWACSLSFLGLGVVPPNTEWGAMLAAGRPYLTNAWWLTIFPGAFIVFTAATLTLLGRTMQRRSRER</sequence>
<dbReference type="CDD" id="cd06261">
    <property type="entry name" value="TM_PBP2"/>
    <property type="match status" value="1"/>
</dbReference>
<comment type="similarity">
    <text evidence="7">Belongs to the binding-protein-dependent transport system permease family.</text>
</comment>
<evidence type="ECO:0000256" key="4">
    <source>
        <dbReference type="ARBA" id="ARBA00022692"/>
    </source>
</evidence>
<reference evidence="9" key="1">
    <citation type="submission" date="2021-04" db="EMBL/GenBank/DDBJ databases">
        <authorList>
            <person name="Hartkoorn R.C."/>
            <person name="Beaudoing E."/>
            <person name="Hot D."/>
        </authorList>
    </citation>
    <scope>NUCLEOTIDE SEQUENCE</scope>
    <source>
        <strain evidence="9">NRRL B-16292</strain>
    </source>
</reference>
<dbReference type="PANTHER" id="PTHR43386:SF25">
    <property type="entry name" value="PEPTIDE ABC TRANSPORTER PERMEASE PROTEIN"/>
    <property type="match status" value="1"/>
</dbReference>
<accession>A0ABY5VR60</accession>
<evidence type="ECO:0000256" key="2">
    <source>
        <dbReference type="ARBA" id="ARBA00022448"/>
    </source>
</evidence>
<feature type="transmembrane region" description="Helical" evidence="7">
    <location>
        <begin position="111"/>
        <end position="129"/>
    </location>
</feature>
<dbReference type="Gene3D" id="1.10.3720.10">
    <property type="entry name" value="MetI-like"/>
    <property type="match status" value="1"/>
</dbReference>
<keyword evidence="10" id="KW-1185">Reference proteome</keyword>
<keyword evidence="5 7" id="KW-1133">Transmembrane helix</keyword>
<dbReference type="InterPro" id="IPR035906">
    <property type="entry name" value="MetI-like_sf"/>
</dbReference>
<feature type="transmembrane region" description="Helical" evidence="7">
    <location>
        <begin position="239"/>
        <end position="261"/>
    </location>
</feature>
<keyword evidence="4 7" id="KW-0812">Transmembrane</keyword>
<dbReference type="PANTHER" id="PTHR43386">
    <property type="entry name" value="OLIGOPEPTIDE TRANSPORT SYSTEM PERMEASE PROTEIN APPC"/>
    <property type="match status" value="1"/>
</dbReference>
<keyword evidence="2 7" id="KW-0813">Transport</keyword>
<evidence type="ECO:0000256" key="3">
    <source>
        <dbReference type="ARBA" id="ARBA00022475"/>
    </source>
</evidence>
<evidence type="ECO:0000256" key="7">
    <source>
        <dbReference type="RuleBase" id="RU363032"/>
    </source>
</evidence>
<feature type="domain" description="ABC transmembrane type-1" evidence="8">
    <location>
        <begin position="72"/>
        <end position="261"/>
    </location>
</feature>
<evidence type="ECO:0000259" key="8">
    <source>
        <dbReference type="PROSITE" id="PS50928"/>
    </source>
</evidence>
<evidence type="ECO:0000256" key="6">
    <source>
        <dbReference type="ARBA" id="ARBA00023136"/>
    </source>
</evidence>
<dbReference type="Proteomes" id="UP001059617">
    <property type="component" value="Chromosome"/>
</dbReference>
<gene>
    <name evidence="9" type="ORF">Dfulv_33315</name>
</gene>
<dbReference type="Pfam" id="PF00528">
    <property type="entry name" value="BPD_transp_1"/>
    <property type="match status" value="1"/>
</dbReference>
<protein>
    <submittedName>
        <fullName evidence="9">ABC transporter permease</fullName>
    </submittedName>
</protein>
<dbReference type="PROSITE" id="PS50928">
    <property type="entry name" value="ABC_TM1"/>
    <property type="match status" value="1"/>
</dbReference>
<evidence type="ECO:0000256" key="1">
    <source>
        <dbReference type="ARBA" id="ARBA00004651"/>
    </source>
</evidence>
<dbReference type="EMBL" id="CP073720">
    <property type="protein sequence ID" value="UWP80020.1"/>
    <property type="molecule type" value="Genomic_DNA"/>
</dbReference>
<feature type="transmembrane region" description="Helical" evidence="7">
    <location>
        <begin position="135"/>
        <end position="154"/>
    </location>
</feature>
<dbReference type="InterPro" id="IPR050366">
    <property type="entry name" value="BP-dependent_transpt_permease"/>
</dbReference>
<keyword evidence="3" id="KW-1003">Cell membrane</keyword>
<feature type="transmembrane region" description="Helical" evidence="7">
    <location>
        <begin position="76"/>
        <end position="99"/>
    </location>
</feature>